<dbReference type="Pfam" id="PF04542">
    <property type="entry name" value="Sigma70_r2"/>
    <property type="match status" value="1"/>
</dbReference>
<protein>
    <submittedName>
        <fullName evidence="7">RNA polymerase sigma-70 factor (ECF subfamily)</fullName>
    </submittedName>
</protein>
<dbReference type="Pfam" id="PF08281">
    <property type="entry name" value="Sigma70_r4_2"/>
    <property type="match status" value="1"/>
</dbReference>
<dbReference type="PANTHER" id="PTHR43133:SF46">
    <property type="entry name" value="RNA POLYMERASE SIGMA-70 FACTOR ECF SUBFAMILY"/>
    <property type="match status" value="1"/>
</dbReference>
<evidence type="ECO:0000256" key="1">
    <source>
        <dbReference type="ARBA" id="ARBA00010641"/>
    </source>
</evidence>
<proteinExistence type="inferred from homology"/>
<feature type="domain" description="RNA polymerase sigma-70 region 2" evidence="5">
    <location>
        <begin position="27"/>
        <end position="94"/>
    </location>
</feature>
<evidence type="ECO:0000259" key="5">
    <source>
        <dbReference type="Pfam" id="PF04542"/>
    </source>
</evidence>
<comment type="caution">
    <text evidence="7">The sequence shown here is derived from an EMBL/GenBank/DDBJ whole genome shotgun (WGS) entry which is preliminary data.</text>
</comment>
<dbReference type="SUPFAM" id="SSF88946">
    <property type="entry name" value="Sigma2 domain of RNA polymerase sigma factors"/>
    <property type="match status" value="1"/>
</dbReference>
<dbReference type="InterPro" id="IPR039425">
    <property type="entry name" value="RNA_pol_sigma-70-like"/>
</dbReference>
<feature type="domain" description="RNA polymerase sigma factor 70 region 4 type 2" evidence="6">
    <location>
        <begin position="125"/>
        <end position="175"/>
    </location>
</feature>
<sequence length="195" mass="22667">MTTDQLYQDRELFRRIALGDEDAFRVLFHAYNKMLLPFVVKLVSGLHDPAEILQEVFLRLWKHRGKLADVENPKAYIVRIVSNEATTYMQKLARQNRLMEKAIRQRSQDPLTPEEQIALKETARLVTNAVELLSPACRQVYILSREEQLSLPQIAEKLQLSESTVKNQLVKALKDIRLYIRKNGLSTFLSFPIIF</sequence>
<dbReference type="RefSeq" id="WP_130541671.1">
    <property type="nucleotide sequence ID" value="NZ_CP042431.1"/>
</dbReference>
<dbReference type="Gene3D" id="1.10.1740.10">
    <property type="match status" value="1"/>
</dbReference>
<evidence type="ECO:0000313" key="8">
    <source>
        <dbReference type="Proteomes" id="UP000293874"/>
    </source>
</evidence>
<dbReference type="NCBIfam" id="TIGR02985">
    <property type="entry name" value="Sig70_bacteroi1"/>
    <property type="match status" value="1"/>
</dbReference>
<dbReference type="InterPro" id="IPR014327">
    <property type="entry name" value="RNA_pol_sigma70_bacteroid"/>
</dbReference>
<dbReference type="GO" id="GO:0003677">
    <property type="term" value="F:DNA binding"/>
    <property type="evidence" value="ECO:0007669"/>
    <property type="project" value="InterPro"/>
</dbReference>
<dbReference type="AlphaFoldDB" id="A0A4Q7MQY2"/>
<dbReference type="Proteomes" id="UP000293874">
    <property type="component" value="Unassembled WGS sequence"/>
</dbReference>
<organism evidence="7 8">
    <name type="scientific">Pseudobacter ginsenosidimutans</name>
    <dbReference type="NCBI Taxonomy" id="661488"/>
    <lineage>
        <taxon>Bacteria</taxon>
        <taxon>Pseudomonadati</taxon>
        <taxon>Bacteroidota</taxon>
        <taxon>Chitinophagia</taxon>
        <taxon>Chitinophagales</taxon>
        <taxon>Chitinophagaceae</taxon>
        <taxon>Pseudobacter</taxon>
    </lineage>
</organism>
<dbReference type="PANTHER" id="PTHR43133">
    <property type="entry name" value="RNA POLYMERASE ECF-TYPE SIGMA FACTO"/>
    <property type="match status" value="1"/>
</dbReference>
<dbReference type="SUPFAM" id="SSF88659">
    <property type="entry name" value="Sigma3 and sigma4 domains of RNA polymerase sigma factors"/>
    <property type="match status" value="1"/>
</dbReference>
<evidence type="ECO:0000256" key="2">
    <source>
        <dbReference type="ARBA" id="ARBA00023015"/>
    </source>
</evidence>
<dbReference type="InterPro" id="IPR013249">
    <property type="entry name" value="RNA_pol_sigma70_r4_t2"/>
</dbReference>
<keyword evidence="2" id="KW-0805">Transcription regulation</keyword>
<evidence type="ECO:0000256" key="4">
    <source>
        <dbReference type="ARBA" id="ARBA00023163"/>
    </source>
</evidence>
<dbReference type="NCBIfam" id="TIGR02937">
    <property type="entry name" value="sigma70-ECF"/>
    <property type="match status" value="1"/>
</dbReference>
<keyword evidence="8" id="KW-1185">Reference proteome</keyword>
<dbReference type="InterPro" id="IPR013325">
    <property type="entry name" value="RNA_pol_sigma_r2"/>
</dbReference>
<dbReference type="EMBL" id="SGXA01000002">
    <property type="protein sequence ID" value="RZS71135.1"/>
    <property type="molecule type" value="Genomic_DNA"/>
</dbReference>
<comment type="similarity">
    <text evidence="1">Belongs to the sigma-70 factor family. ECF subfamily.</text>
</comment>
<dbReference type="InterPro" id="IPR007627">
    <property type="entry name" value="RNA_pol_sigma70_r2"/>
</dbReference>
<keyword evidence="3" id="KW-0731">Sigma factor</keyword>
<keyword evidence="4" id="KW-0804">Transcription</keyword>
<name>A0A4Q7MQY2_9BACT</name>
<evidence type="ECO:0000259" key="6">
    <source>
        <dbReference type="Pfam" id="PF08281"/>
    </source>
</evidence>
<dbReference type="Gene3D" id="1.10.10.10">
    <property type="entry name" value="Winged helix-like DNA-binding domain superfamily/Winged helix DNA-binding domain"/>
    <property type="match status" value="1"/>
</dbReference>
<dbReference type="InterPro" id="IPR013324">
    <property type="entry name" value="RNA_pol_sigma_r3/r4-like"/>
</dbReference>
<dbReference type="GO" id="GO:0006352">
    <property type="term" value="P:DNA-templated transcription initiation"/>
    <property type="evidence" value="ECO:0007669"/>
    <property type="project" value="InterPro"/>
</dbReference>
<accession>A0A4Q7MQY2</accession>
<reference evidence="7 8" key="1">
    <citation type="submission" date="2019-02" db="EMBL/GenBank/DDBJ databases">
        <title>Genomic Encyclopedia of Type Strains, Phase IV (KMG-IV): sequencing the most valuable type-strain genomes for metagenomic binning, comparative biology and taxonomic classification.</title>
        <authorList>
            <person name="Goeker M."/>
        </authorList>
    </citation>
    <scope>NUCLEOTIDE SEQUENCE [LARGE SCALE GENOMIC DNA]</scope>
    <source>
        <strain evidence="7 8">DSM 18116</strain>
    </source>
</reference>
<dbReference type="OrthoDB" id="659577at2"/>
<dbReference type="GO" id="GO:0016987">
    <property type="term" value="F:sigma factor activity"/>
    <property type="evidence" value="ECO:0007669"/>
    <property type="project" value="UniProtKB-KW"/>
</dbReference>
<dbReference type="InterPro" id="IPR036388">
    <property type="entry name" value="WH-like_DNA-bd_sf"/>
</dbReference>
<gene>
    <name evidence="7" type="ORF">EV199_3036</name>
</gene>
<dbReference type="InterPro" id="IPR014284">
    <property type="entry name" value="RNA_pol_sigma-70_dom"/>
</dbReference>
<evidence type="ECO:0000256" key="3">
    <source>
        <dbReference type="ARBA" id="ARBA00023082"/>
    </source>
</evidence>
<evidence type="ECO:0000313" key="7">
    <source>
        <dbReference type="EMBL" id="RZS71135.1"/>
    </source>
</evidence>